<dbReference type="AlphaFoldDB" id="A0ABD3C2X9"/>
<feature type="domain" description="Brf1 TBP-binding" evidence="2">
    <location>
        <begin position="161"/>
        <end position="244"/>
    </location>
</feature>
<dbReference type="Pfam" id="PF07741">
    <property type="entry name" value="BRF1"/>
    <property type="match status" value="3"/>
</dbReference>
<accession>A0ABD3C2X9</accession>
<keyword evidence="4" id="KW-1185">Reference proteome</keyword>
<comment type="caution">
    <text evidence="3">The sequence shown here is derived from an EMBL/GenBank/DDBJ whole genome shotgun (WGS) entry which is preliminary data.</text>
</comment>
<evidence type="ECO:0000313" key="3">
    <source>
        <dbReference type="EMBL" id="KAL3623907.1"/>
    </source>
</evidence>
<protein>
    <recommendedName>
        <fullName evidence="2">Brf1 TBP-binding domain-containing protein</fullName>
    </recommendedName>
</protein>
<proteinExistence type="predicted"/>
<name>A0ABD3C2X9_9LAMI</name>
<evidence type="ECO:0000256" key="1">
    <source>
        <dbReference type="SAM" id="MobiDB-lite"/>
    </source>
</evidence>
<feature type="compositionally biased region" description="Polar residues" evidence="1">
    <location>
        <begin position="116"/>
        <end position="151"/>
    </location>
</feature>
<dbReference type="EMBL" id="JAVIJP010000054">
    <property type="protein sequence ID" value="KAL3623907.1"/>
    <property type="molecule type" value="Genomic_DNA"/>
</dbReference>
<dbReference type="Proteomes" id="UP001632038">
    <property type="component" value="Unassembled WGS sequence"/>
</dbReference>
<gene>
    <name evidence="3" type="ORF">CASFOL_032723</name>
</gene>
<feature type="region of interest" description="Disordered" evidence="1">
    <location>
        <begin position="116"/>
        <end position="160"/>
    </location>
</feature>
<organism evidence="3 4">
    <name type="scientific">Castilleja foliolosa</name>
    <dbReference type="NCBI Taxonomy" id="1961234"/>
    <lineage>
        <taxon>Eukaryota</taxon>
        <taxon>Viridiplantae</taxon>
        <taxon>Streptophyta</taxon>
        <taxon>Embryophyta</taxon>
        <taxon>Tracheophyta</taxon>
        <taxon>Spermatophyta</taxon>
        <taxon>Magnoliopsida</taxon>
        <taxon>eudicotyledons</taxon>
        <taxon>Gunneridae</taxon>
        <taxon>Pentapetalae</taxon>
        <taxon>asterids</taxon>
        <taxon>lamiids</taxon>
        <taxon>Lamiales</taxon>
        <taxon>Orobanchaceae</taxon>
        <taxon>Pedicularideae</taxon>
        <taxon>Castillejinae</taxon>
        <taxon>Castilleja</taxon>
    </lineage>
</organism>
<feature type="domain" description="Brf1 TBP-binding" evidence="2">
    <location>
        <begin position="253"/>
        <end position="301"/>
    </location>
</feature>
<dbReference type="Gene3D" id="1.20.5.650">
    <property type="entry name" value="Single helix bin"/>
    <property type="match status" value="3"/>
</dbReference>
<evidence type="ECO:0000259" key="2">
    <source>
        <dbReference type="Pfam" id="PF07741"/>
    </source>
</evidence>
<feature type="compositionally biased region" description="Polar residues" evidence="1">
    <location>
        <begin position="209"/>
        <end position="243"/>
    </location>
</feature>
<dbReference type="SUPFAM" id="SSF57783">
    <property type="entry name" value="Zinc beta-ribbon"/>
    <property type="match status" value="1"/>
</dbReference>
<feature type="domain" description="Brf1 TBP-binding" evidence="2">
    <location>
        <begin position="81"/>
        <end position="153"/>
    </location>
</feature>
<evidence type="ECO:0000313" key="4">
    <source>
        <dbReference type="Proteomes" id="UP001632038"/>
    </source>
</evidence>
<sequence length="324" mass="36532">MVWCSSCAKNITRPDYAEGKTCCSLCGKVLDDDIFSQSSNGQRRTNSKSENEVLQSAKAGSTGMAIYPRVDATLEESESLSDIDDIEVDLYLHADEETKYKTRIWEIINKEYLERSSNGQRGTNSKSQNEVLQSAKAGSTGATGQQKTVNDATFEESESLSDIDDIEDDLYLHIDEETKYKTRIWEIINKEYLEEYRCYGDAAPLEEASNGQRRTNSKSQNEVLQSAKAGSTGATGQHKTANDATFEESESLSDFDDIEDDLYLHIDEETKYKTRIWEIINKDYLEEQAAKEAVELAAKKAYEAAFANRFTDELNRSVEQKNPI</sequence>
<dbReference type="InterPro" id="IPR011665">
    <property type="entry name" value="BRF1_TBP-bd_dom"/>
</dbReference>
<feature type="region of interest" description="Disordered" evidence="1">
    <location>
        <begin position="207"/>
        <end position="252"/>
    </location>
</feature>
<reference evidence="4" key="1">
    <citation type="journal article" date="2024" name="IScience">
        <title>Strigolactones Initiate the Formation of Haustorium-like Structures in Castilleja.</title>
        <authorList>
            <person name="Buerger M."/>
            <person name="Peterson D."/>
            <person name="Chory J."/>
        </authorList>
    </citation>
    <scope>NUCLEOTIDE SEQUENCE [LARGE SCALE GENOMIC DNA]</scope>
</reference>